<keyword evidence="4" id="KW-1185">Reference proteome</keyword>
<dbReference type="PANTHER" id="PTHR37042:SF4">
    <property type="entry name" value="OUTER MEMBRANE PROTEIN RV1973"/>
    <property type="match status" value="1"/>
</dbReference>
<reference evidence="3 4" key="1">
    <citation type="journal article" date="2019" name="Emerg. Microbes Infect.">
        <title>Comprehensive subspecies identification of 175 nontuberculous mycobacteria species based on 7547 genomic profiles.</title>
        <authorList>
            <person name="Matsumoto Y."/>
            <person name="Kinjo T."/>
            <person name="Motooka D."/>
            <person name="Nabeya D."/>
            <person name="Jung N."/>
            <person name="Uechi K."/>
            <person name="Horii T."/>
            <person name="Iida T."/>
            <person name="Fujita J."/>
            <person name="Nakamura S."/>
        </authorList>
    </citation>
    <scope>NUCLEOTIDE SEQUENCE [LARGE SCALE GENOMIC DNA]</scope>
    <source>
        <strain evidence="3 4">JCM 12272</strain>
    </source>
</reference>
<comment type="subcellular location">
    <subcellularLocation>
        <location evidence="1">Membrane</location>
    </subcellularLocation>
</comment>
<keyword evidence="2" id="KW-0472">Membrane</keyword>
<protein>
    <recommendedName>
        <fullName evidence="5">Outer membrane protein</fullName>
    </recommendedName>
</protein>
<name>A0A6N4UP53_9MYCO</name>
<dbReference type="EMBL" id="AP022565">
    <property type="protein sequence ID" value="BBX26229.1"/>
    <property type="molecule type" value="Genomic_DNA"/>
</dbReference>
<evidence type="ECO:0000313" key="4">
    <source>
        <dbReference type="Proteomes" id="UP000466906"/>
    </source>
</evidence>
<dbReference type="Proteomes" id="UP000466906">
    <property type="component" value="Chromosome"/>
</dbReference>
<gene>
    <name evidence="3" type="ORF">MALV_13540</name>
</gene>
<evidence type="ECO:0008006" key="5">
    <source>
        <dbReference type="Google" id="ProtNLM"/>
    </source>
</evidence>
<evidence type="ECO:0000256" key="2">
    <source>
        <dbReference type="ARBA" id="ARBA00023136"/>
    </source>
</evidence>
<dbReference type="KEGG" id="malv:MALV_13540"/>
<evidence type="ECO:0000313" key="3">
    <source>
        <dbReference type="EMBL" id="BBX26229.1"/>
    </source>
</evidence>
<accession>A0A6N4UP53</accession>
<sequence length="171" mass="18372">MKAWMKSRGRVSRSAPMVIYLLVPIMALVLTVVAGYVKWQHDSLRAGQIASTESVRAASDATVAMLSYAPDTVEQDLRRAQENLVGDFREAYTSLTEDVVIPGAKEKQISAVATVAAASSVSSTADHAVVLVFVNQTTVVGSDAPSDTASTVTVTLDKRDDRWLVSGFEPR</sequence>
<dbReference type="GO" id="GO:0016020">
    <property type="term" value="C:membrane"/>
    <property type="evidence" value="ECO:0007669"/>
    <property type="project" value="UniProtKB-SubCell"/>
</dbReference>
<organism evidence="3 4">
    <name type="scientific">Mycolicibacterium alvei</name>
    <dbReference type="NCBI Taxonomy" id="67081"/>
    <lineage>
        <taxon>Bacteria</taxon>
        <taxon>Bacillati</taxon>
        <taxon>Actinomycetota</taxon>
        <taxon>Actinomycetes</taxon>
        <taxon>Mycobacteriales</taxon>
        <taxon>Mycobacteriaceae</taxon>
        <taxon>Mycolicibacterium</taxon>
    </lineage>
</organism>
<evidence type="ECO:0000256" key="1">
    <source>
        <dbReference type="ARBA" id="ARBA00004370"/>
    </source>
</evidence>
<dbReference type="PANTHER" id="PTHR37042">
    <property type="entry name" value="OUTER MEMBRANE PROTEIN RV1973"/>
    <property type="match status" value="1"/>
</dbReference>
<dbReference type="AlphaFoldDB" id="A0A6N4UP53"/>
<proteinExistence type="predicted"/>